<evidence type="ECO:0000259" key="8">
    <source>
        <dbReference type="Pfam" id="PF00884"/>
    </source>
</evidence>
<dbReference type="RefSeq" id="XP_002740864.1">
    <property type="nucleotide sequence ID" value="XM_002740818.2"/>
</dbReference>
<dbReference type="GeneID" id="100374292"/>
<dbReference type="SUPFAM" id="SSF53649">
    <property type="entry name" value="Alkaline phosphatase-like"/>
    <property type="match status" value="1"/>
</dbReference>
<comment type="cofactor">
    <cofactor evidence="1">
        <name>Ca(2+)</name>
        <dbReference type="ChEBI" id="CHEBI:29108"/>
    </cofactor>
</comment>
<name>A0ABM0GZI7_SACKO</name>
<dbReference type="PROSITE" id="PS00149">
    <property type="entry name" value="SULFATASE_2"/>
    <property type="match status" value="1"/>
</dbReference>
<evidence type="ECO:0000256" key="4">
    <source>
        <dbReference type="ARBA" id="ARBA00022801"/>
    </source>
</evidence>
<keyword evidence="4" id="KW-0378">Hydrolase</keyword>
<dbReference type="PANTHER" id="PTHR10342:SF274">
    <property type="entry name" value="ARYLSULFATASE B"/>
    <property type="match status" value="1"/>
</dbReference>
<dbReference type="InterPro" id="IPR017850">
    <property type="entry name" value="Alkaline_phosphatase_core_sf"/>
</dbReference>
<comment type="similarity">
    <text evidence="2">Belongs to the sulfatase family.</text>
</comment>
<feature type="domain" description="Sulfatase N-terminal" evidence="8">
    <location>
        <begin position="25"/>
        <end position="335"/>
    </location>
</feature>
<gene>
    <name evidence="10" type="primary">LOC100374292</name>
</gene>
<sequence length="496" mass="56263">MHMSVANVVIIFSIFSSAEPYSGQPHIVFFVVDDLGWNDVGYHNSYIKTPTIDMLAKSGVRLNNYYVASHCVPSRNMLISGRHVIDIGLQHGEIGYYPRGLPLDEFTIADKLKEIGYATHLIGKWHCGCYSNHSLPHNRGFDTFFGYLGSSDDHYTHIIMSNGLADLRLNDECVGYKYFGDYSTIMYANEAKNIIAQHDENKPLFLMLAFSAVHKPIQVPDVYMQYYKSTIHDNERRTYAGMASCVDEAIANITEALENKGMLKNSVIVLTTDNGGGSVGNNWPLRGRKNSHWEGGVRGVAFVYSDLLPMDVRGTENSELMHITDWFPTLVKLGGGNPCERKNLYGVDQWEMIRGMEPSARGEVLIALDTTRKASEEYRTGPFKYDKFDITTFAAIKMGKWKLLTGDSTYRNFWDMPDPEYGVIDDEDFDDTRMVRLYDLVDDPSERTDVSEERQDIVHEMLAKLDGYEKAAVPPQMQTKPRLDNHVLECMGPWID</sequence>
<dbReference type="InterPro" id="IPR047115">
    <property type="entry name" value="ARSB"/>
</dbReference>
<evidence type="ECO:0000313" key="9">
    <source>
        <dbReference type="Proteomes" id="UP000694865"/>
    </source>
</evidence>
<keyword evidence="9" id="KW-1185">Reference proteome</keyword>
<dbReference type="PANTHER" id="PTHR10342">
    <property type="entry name" value="ARYLSULFATASE"/>
    <property type="match status" value="1"/>
</dbReference>
<evidence type="ECO:0000256" key="1">
    <source>
        <dbReference type="ARBA" id="ARBA00001913"/>
    </source>
</evidence>
<reference evidence="10" key="1">
    <citation type="submission" date="2025-08" db="UniProtKB">
        <authorList>
            <consortium name="RefSeq"/>
        </authorList>
    </citation>
    <scope>IDENTIFICATION</scope>
    <source>
        <tissue evidence="10">Testes</tissue>
    </source>
</reference>
<evidence type="ECO:0000256" key="5">
    <source>
        <dbReference type="ARBA" id="ARBA00022837"/>
    </source>
</evidence>
<evidence type="ECO:0000256" key="7">
    <source>
        <dbReference type="SAM" id="SignalP"/>
    </source>
</evidence>
<dbReference type="CDD" id="cd16029">
    <property type="entry name" value="4-S"/>
    <property type="match status" value="1"/>
</dbReference>
<dbReference type="InterPro" id="IPR024607">
    <property type="entry name" value="Sulfatase_CS"/>
</dbReference>
<organism evidence="9 10">
    <name type="scientific">Saccoglossus kowalevskii</name>
    <name type="common">Acorn worm</name>
    <dbReference type="NCBI Taxonomy" id="10224"/>
    <lineage>
        <taxon>Eukaryota</taxon>
        <taxon>Metazoa</taxon>
        <taxon>Hemichordata</taxon>
        <taxon>Enteropneusta</taxon>
        <taxon>Harrimaniidae</taxon>
        <taxon>Saccoglossus</taxon>
    </lineage>
</organism>
<evidence type="ECO:0000256" key="6">
    <source>
        <dbReference type="ARBA" id="ARBA00023180"/>
    </source>
</evidence>
<feature type="chain" id="PRO_5047396588" evidence="7">
    <location>
        <begin position="19"/>
        <end position="496"/>
    </location>
</feature>
<dbReference type="Proteomes" id="UP000694865">
    <property type="component" value="Unplaced"/>
</dbReference>
<dbReference type="Pfam" id="PF00884">
    <property type="entry name" value="Sulfatase"/>
    <property type="match status" value="1"/>
</dbReference>
<keyword evidence="7" id="KW-0732">Signal</keyword>
<evidence type="ECO:0000256" key="2">
    <source>
        <dbReference type="ARBA" id="ARBA00008779"/>
    </source>
</evidence>
<dbReference type="Gene3D" id="3.40.720.10">
    <property type="entry name" value="Alkaline Phosphatase, subunit A"/>
    <property type="match status" value="1"/>
</dbReference>
<accession>A0ABM0GZI7</accession>
<feature type="signal peptide" evidence="7">
    <location>
        <begin position="1"/>
        <end position="18"/>
    </location>
</feature>
<dbReference type="Gene3D" id="3.30.1120.10">
    <property type="match status" value="1"/>
</dbReference>
<keyword evidence="6" id="KW-0325">Glycoprotein</keyword>
<dbReference type="InterPro" id="IPR000917">
    <property type="entry name" value="Sulfatase_N"/>
</dbReference>
<protein>
    <submittedName>
        <fullName evidence="10">Arylsulfatase B-like</fullName>
    </submittedName>
</protein>
<proteinExistence type="inferred from homology"/>
<keyword evidence="5" id="KW-0106">Calcium</keyword>
<evidence type="ECO:0000313" key="10">
    <source>
        <dbReference type="RefSeq" id="XP_002740864.1"/>
    </source>
</evidence>
<keyword evidence="3" id="KW-0479">Metal-binding</keyword>
<evidence type="ECO:0000256" key="3">
    <source>
        <dbReference type="ARBA" id="ARBA00022723"/>
    </source>
</evidence>